<evidence type="ECO:0000256" key="1">
    <source>
        <dbReference type="SAM" id="MobiDB-lite"/>
    </source>
</evidence>
<feature type="compositionally biased region" description="Polar residues" evidence="1">
    <location>
        <begin position="54"/>
        <end position="64"/>
    </location>
</feature>
<gene>
    <name evidence="3" type="ORF">V5R04_07290</name>
</gene>
<dbReference type="GO" id="GO:0008270">
    <property type="term" value="F:zinc ion binding"/>
    <property type="evidence" value="ECO:0007669"/>
    <property type="project" value="InterPro"/>
</dbReference>
<feature type="domain" description="HNH" evidence="2">
    <location>
        <begin position="309"/>
        <end position="346"/>
    </location>
</feature>
<dbReference type="GO" id="GO:0004519">
    <property type="term" value="F:endonuclease activity"/>
    <property type="evidence" value="ECO:0007669"/>
    <property type="project" value="InterPro"/>
</dbReference>
<feature type="region of interest" description="Disordered" evidence="1">
    <location>
        <begin position="22"/>
        <end position="66"/>
    </location>
</feature>
<evidence type="ECO:0000313" key="3">
    <source>
        <dbReference type="EMBL" id="XBH23007.1"/>
    </source>
</evidence>
<dbReference type="Gene3D" id="2.180.10.10">
    <property type="entry name" value="RHS repeat-associated core"/>
    <property type="match status" value="1"/>
</dbReference>
<evidence type="ECO:0000259" key="2">
    <source>
        <dbReference type="Pfam" id="PF01844"/>
    </source>
</evidence>
<dbReference type="AlphaFoldDB" id="A0AAU7E0C9"/>
<dbReference type="CDD" id="cd00085">
    <property type="entry name" value="HNHc"/>
    <property type="match status" value="1"/>
</dbReference>
<organism evidence="3">
    <name type="scientific">Jonesiaceae bacterium BS-20</name>
    <dbReference type="NCBI Taxonomy" id="3120821"/>
    <lineage>
        <taxon>Bacteria</taxon>
        <taxon>Bacillati</taxon>
        <taxon>Actinomycetota</taxon>
        <taxon>Actinomycetes</taxon>
        <taxon>Micrococcales</taxon>
        <taxon>Jonesiaceae</taxon>
    </lineage>
</organism>
<name>A0AAU7E0C9_9MICO</name>
<accession>A0AAU7E0C9</accession>
<proteinExistence type="predicted"/>
<dbReference type="GO" id="GO:0003676">
    <property type="term" value="F:nucleic acid binding"/>
    <property type="evidence" value="ECO:0007669"/>
    <property type="project" value="InterPro"/>
</dbReference>
<sequence length="346" mass="37576">MTITYFDDDSARSITQNGVTTTYDLDPAGRRSTSTTTSTAGTSTTNRYYADGSDNPTWATTNDGVNPEKTTWYGGDIGGALGIEITDNTKTLTLNDPLGSVATTVDITDANQSPTIGLVGTYDEYGITITNPGSTGSLNYSWLGGKERAQDTTGLILMGERLYNNITGHFTSVDPVPGGNTTAYIYPQDPINELDLDGNFSWRKIAKRTGKFLWKHRETIAWTALGFVPVVGVGVRAARLIMGTQRIASNYKKVLYTLRTSSKVGQKGAKFVRTAVRKKARDKAVGTPCPRCGVIMAKPLRNMKGVKKNMKQLEGDHIVARKNGGNNSTLNEQFMCAKCNNRKGSR</sequence>
<dbReference type="EMBL" id="CP146203">
    <property type="protein sequence ID" value="XBH23007.1"/>
    <property type="molecule type" value="Genomic_DNA"/>
</dbReference>
<dbReference type="InterPro" id="IPR002711">
    <property type="entry name" value="HNH"/>
</dbReference>
<dbReference type="Gene3D" id="1.10.30.50">
    <property type="match status" value="1"/>
</dbReference>
<reference evidence="3" key="1">
    <citation type="submission" date="2024-02" db="EMBL/GenBank/DDBJ databases">
        <title>Tomenella chthoni gen. nov. sp. nov., a member of the family Jonesiaceae isolated from bat guano.</title>
        <authorList>
            <person name="Miller S.L."/>
            <person name="King J."/>
            <person name="Sankaranarayanan K."/>
            <person name="Lawson P.A."/>
        </authorList>
    </citation>
    <scope>NUCLEOTIDE SEQUENCE</scope>
    <source>
        <strain evidence="3">BS-20</strain>
    </source>
</reference>
<dbReference type="InterPro" id="IPR022385">
    <property type="entry name" value="Rhs_assc_core"/>
</dbReference>
<protein>
    <submittedName>
        <fullName evidence="3">RHS repeat-associated core domain-containing protein</fullName>
    </submittedName>
</protein>
<feature type="compositionally biased region" description="Low complexity" evidence="1">
    <location>
        <begin position="30"/>
        <end position="45"/>
    </location>
</feature>
<dbReference type="NCBIfam" id="TIGR03696">
    <property type="entry name" value="Rhs_assc_core"/>
    <property type="match status" value="1"/>
</dbReference>
<dbReference type="Pfam" id="PF01844">
    <property type="entry name" value="HNH"/>
    <property type="match status" value="1"/>
</dbReference>
<dbReference type="InterPro" id="IPR003615">
    <property type="entry name" value="HNH_nuc"/>
</dbReference>